<comment type="caution">
    <text evidence="1">The sequence shown here is derived from an EMBL/GenBank/DDBJ whole genome shotgun (WGS) entry which is preliminary data.</text>
</comment>
<gene>
    <name evidence="1" type="ORF">Tco025E_03775</name>
</gene>
<reference evidence="1 2" key="1">
    <citation type="journal article" date="2018" name="BMC Genomics">
        <title>Genomic comparison of Trypanosoma conorhini and Trypanosoma rangeli to Trypanosoma cruzi strains of high and low virulence.</title>
        <authorList>
            <person name="Bradwell K.R."/>
            <person name="Koparde V.N."/>
            <person name="Matveyev A.V."/>
            <person name="Serrano M.G."/>
            <person name="Alves J.M."/>
            <person name="Parikh H."/>
            <person name="Huang B."/>
            <person name="Lee V."/>
            <person name="Espinosa-Alvarez O."/>
            <person name="Ortiz P.A."/>
            <person name="Costa-Martins A.G."/>
            <person name="Teixeira M.M."/>
            <person name="Buck G.A."/>
        </authorList>
    </citation>
    <scope>NUCLEOTIDE SEQUENCE [LARGE SCALE GENOMIC DNA]</scope>
    <source>
        <strain evidence="1 2">025E</strain>
    </source>
</reference>
<dbReference type="GeneID" id="40317386"/>
<accession>A0A422PSF5</accession>
<evidence type="ECO:0000313" key="1">
    <source>
        <dbReference type="EMBL" id="RNF20417.1"/>
    </source>
</evidence>
<dbReference type="AlphaFoldDB" id="A0A422PSF5"/>
<sequence length="128" mass="14540">DTTYRLRRLLRREDRAALEAQALLLRPRHLPHQALEGRLLQEEVRGALELADLAQRHGSRAPAALCVFHARRRARGLGGLLALLGRDGPLAPRSWVHWWRNIIPPLASTGAIQSRTSKRGRWLVLLLF</sequence>
<feature type="non-terminal residue" evidence="1">
    <location>
        <position position="1"/>
    </location>
</feature>
<dbReference type="RefSeq" id="XP_029229192.1">
    <property type="nucleotide sequence ID" value="XM_029370693.1"/>
</dbReference>
<keyword evidence="2" id="KW-1185">Reference proteome</keyword>
<dbReference type="Proteomes" id="UP000284403">
    <property type="component" value="Unassembled WGS sequence"/>
</dbReference>
<protein>
    <submittedName>
        <fullName evidence="1">Uncharacterized protein</fullName>
    </submittedName>
</protein>
<dbReference type="EMBL" id="MKKU01000179">
    <property type="protein sequence ID" value="RNF20417.1"/>
    <property type="molecule type" value="Genomic_DNA"/>
</dbReference>
<proteinExistence type="predicted"/>
<evidence type="ECO:0000313" key="2">
    <source>
        <dbReference type="Proteomes" id="UP000284403"/>
    </source>
</evidence>
<organism evidence="1 2">
    <name type="scientific">Trypanosoma conorhini</name>
    <dbReference type="NCBI Taxonomy" id="83891"/>
    <lineage>
        <taxon>Eukaryota</taxon>
        <taxon>Discoba</taxon>
        <taxon>Euglenozoa</taxon>
        <taxon>Kinetoplastea</taxon>
        <taxon>Metakinetoplastina</taxon>
        <taxon>Trypanosomatida</taxon>
        <taxon>Trypanosomatidae</taxon>
        <taxon>Trypanosoma</taxon>
    </lineage>
</organism>
<dbReference type="OrthoDB" id="10593345at2759"/>
<name>A0A422PSF5_9TRYP</name>